<keyword evidence="2" id="KW-1185">Reference proteome</keyword>
<organism evidence="1 2">
    <name type="scientific">Ancylostoma ceylanicum</name>
    <dbReference type="NCBI Taxonomy" id="53326"/>
    <lineage>
        <taxon>Eukaryota</taxon>
        <taxon>Metazoa</taxon>
        <taxon>Ecdysozoa</taxon>
        <taxon>Nematoda</taxon>
        <taxon>Chromadorea</taxon>
        <taxon>Rhabditida</taxon>
        <taxon>Rhabditina</taxon>
        <taxon>Rhabditomorpha</taxon>
        <taxon>Strongyloidea</taxon>
        <taxon>Ancylostomatidae</taxon>
        <taxon>Ancylostomatinae</taxon>
        <taxon>Ancylostoma</taxon>
    </lineage>
</organism>
<dbReference type="EMBL" id="JARK01001351">
    <property type="protein sequence ID" value="EYC23841.1"/>
    <property type="molecule type" value="Genomic_DNA"/>
</dbReference>
<dbReference type="Proteomes" id="UP000024635">
    <property type="component" value="Unassembled WGS sequence"/>
</dbReference>
<accession>A0A016V977</accession>
<evidence type="ECO:0000313" key="2">
    <source>
        <dbReference type="Proteomes" id="UP000024635"/>
    </source>
</evidence>
<dbReference type="AlphaFoldDB" id="A0A016V977"/>
<proteinExistence type="predicted"/>
<name>A0A016V977_9BILA</name>
<comment type="caution">
    <text evidence="1">The sequence shown here is derived from an EMBL/GenBank/DDBJ whole genome shotgun (WGS) entry which is preliminary data.</text>
</comment>
<sequence>MGEKEKTFIPENYLFRKAFIQKHYEKSTKQVSALELWLLLSVSGRVSFLSIQACKCVRLGTSPTMIRRSAILRLDVPQWL</sequence>
<evidence type="ECO:0000313" key="1">
    <source>
        <dbReference type="EMBL" id="EYC23841.1"/>
    </source>
</evidence>
<reference evidence="2" key="1">
    <citation type="journal article" date="2015" name="Nat. Genet.">
        <title>The genome and transcriptome of the zoonotic hookworm Ancylostoma ceylanicum identify infection-specific gene families.</title>
        <authorList>
            <person name="Schwarz E.M."/>
            <person name="Hu Y."/>
            <person name="Antoshechkin I."/>
            <person name="Miller M.M."/>
            <person name="Sternberg P.W."/>
            <person name="Aroian R.V."/>
        </authorList>
    </citation>
    <scope>NUCLEOTIDE SEQUENCE</scope>
    <source>
        <strain evidence="2">HY135</strain>
    </source>
</reference>
<gene>
    <name evidence="1" type="primary">Acey_s0015.g2859</name>
    <name evidence="1" type="ORF">Y032_0015g2859</name>
</gene>
<protein>
    <submittedName>
        <fullName evidence="1">Uncharacterized protein</fullName>
    </submittedName>
</protein>